<proteinExistence type="inferred from homology"/>
<dbReference type="Pfam" id="PF03129">
    <property type="entry name" value="HGTP_anticodon"/>
    <property type="match status" value="1"/>
</dbReference>
<organism evidence="9 10">
    <name type="scientific">Lacticaseibacillus jixianensis</name>
    <dbReference type="NCBI Taxonomy" id="2486012"/>
    <lineage>
        <taxon>Bacteria</taxon>
        <taxon>Bacillati</taxon>
        <taxon>Bacillota</taxon>
        <taxon>Bacilli</taxon>
        <taxon>Lactobacillales</taxon>
        <taxon>Lactobacillaceae</taxon>
        <taxon>Lacticaseibacillus</taxon>
    </lineage>
</organism>
<comment type="subunit">
    <text evidence="7">Homodimer.</text>
</comment>
<gene>
    <name evidence="7 9" type="primary">hisS</name>
    <name evidence="9" type="ORF">ACFQ3L_10560</name>
</gene>
<dbReference type="InterPro" id="IPR004516">
    <property type="entry name" value="HisRS/HisZ"/>
</dbReference>
<dbReference type="InterPro" id="IPR015807">
    <property type="entry name" value="His-tRNA-ligase"/>
</dbReference>
<dbReference type="Gene3D" id="3.40.50.800">
    <property type="entry name" value="Anticodon-binding domain"/>
    <property type="match status" value="1"/>
</dbReference>
<evidence type="ECO:0000256" key="3">
    <source>
        <dbReference type="ARBA" id="ARBA00022741"/>
    </source>
</evidence>
<comment type="subcellular location">
    <subcellularLocation>
        <location evidence="7">Cytoplasm</location>
    </subcellularLocation>
</comment>
<dbReference type="InterPro" id="IPR041715">
    <property type="entry name" value="HisRS-like_core"/>
</dbReference>
<evidence type="ECO:0000256" key="2">
    <source>
        <dbReference type="ARBA" id="ARBA00022490"/>
    </source>
</evidence>
<evidence type="ECO:0000313" key="10">
    <source>
        <dbReference type="Proteomes" id="UP001597249"/>
    </source>
</evidence>
<dbReference type="HAMAP" id="MF_00127">
    <property type="entry name" value="His_tRNA_synth"/>
    <property type="match status" value="1"/>
</dbReference>
<dbReference type="PANTHER" id="PTHR43707:SF1">
    <property type="entry name" value="HISTIDINE--TRNA LIGASE, MITOCHONDRIAL-RELATED"/>
    <property type="match status" value="1"/>
</dbReference>
<evidence type="ECO:0000256" key="6">
    <source>
        <dbReference type="ARBA" id="ARBA00047639"/>
    </source>
</evidence>
<keyword evidence="7" id="KW-0648">Protein biosynthesis</keyword>
<feature type="domain" description="Aminoacyl-transfer RNA synthetases class-II family profile" evidence="8">
    <location>
        <begin position="19"/>
        <end position="329"/>
    </location>
</feature>
<dbReference type="SUPFAM" id="SSF55681">
    <property type="entry name" value="Class II aaRS and biotin synthetases"/>
    <property type="match status" value="1"/>
</dbReference>
<keyword evidence="5 7" id="KW-0030">Aminoacyl-tRNA synthetase</keyword>
<keyword evidence="4 7" id="KW-0067">ATP-binding</keyword>
<dbReference type="EMBL" id="JBHTMO010000038">
    <property type="protein sequence ID" value="MFD1394007.1"/>
    <property type="molecule type" value="Genomic_DNA"/>
</dbReference>
<dbReference type="InterPro" id="IPR036621">
    <property type="entry name" value="Anticodon-bd_dom_sf"/>
</dbReference>
<dbReference type="GO" id="GO:0004821">
    <property type="term" value="F:histidine-tRNA ligase activity"/>
    <property type="evidence" value="ECO:0007669"/>
    <property type="project" value="UniProtKB-EC"/>
</dbReference>
<dbReference type="PROSITE" id="PS50862">
    <property type="entry name" value="AA_TRNA_LIGASE_II"/>
    <property type="match status" value="1"/>
</dbReference>
<dbReference type="Gene3D" id="3.30.930.10">
    <property type="entry name" value="Bira Bifunctional Protein, Domain 2"/>
    <property type="match status" value="1"/>
</dbReference>
<keyword evidence="7 9" id="KW-0436">Ligase</keyword>
<dbReference type="InterPro" id="IPR045864">
    <property type="entry name" value="aa-tRNA-synth_II/BPL/LPL"/>
</dbReference>
<evidence type="ECO:0000256" key="7">
    <source>
        <dbReference type="HAMAP-Rule" id="MF_00127"/>
    </source>
</evidence>
<keyword evidence="3 7" id="KW-0547">Nucleotide-binding</keyword>
<dbReference type="InterPro" id="IPR004154">
    <property type="entry name" value="Anticodon-bd"/>
</dbReference>
<evidence type="ECO:0000256" key="1">
    <source>
        <dbReference type="ARBA" id="ARBA00008226"/>
    </source>
</evidence>
<evidence type="ECO:0000256" key="4">
    <source>
        <dbReference type="ARBA" id="ARBA00022840"/>
    </source>
</evidence>
<accession>A0ABW4BAG6</accession>
<comment type="caution">
    <text evidence="9">The sequence shown here is derived from an EMBL/GenBank/DDBJ whole genome shotgun (WGS) entry which is preliminary data.</text>
</comment>
<protein>
    <recommendedName>
        <fullName evidence="7">Histidine--tRNA ligase</fullName>
        <ecNumber evidence="7">6.1.1.21</ecNumber>
    </recommendedName>
    <alternativeName>
        <fullName evidence="7">Histidyl-tRNA synthetase</fullName>
        <shortName evidence="7">HisRS</shortName>
    </alternativeName>
</protein>
<dbReference type="NCBIfam" id="TIGR00442">
    <property type="entry name" value="hisS"/>
    <property type="match status" value="1"/>
</dbReference>
<sequence>MSYQRPKGTADILPGQSALWQHVEAIAKRIMESYQYREIRTPLFENYDVFARSSGETSDVVSKEMYTFADKGGRQMALRPEGTAGVVRAYVENKLYGPDHEKPYKVYYMGPMYRYERPQSGRQREFHQIGVEAFGVDSPALDAEVIALAKDLLEALGAKHLKFAINTLGDPASRAAYHQALVAFLTPFQAQLSADSKVRLEKNPLRILDSKDKGDQAIVAGAPKILDYLTPEATAHFEAVQGFLKALGIPYEIDADMVRGLDYYNHTIFEVMSDDAVFGGGYTTVLAGGRYNGLVEELGGPQTPGVGFAMGVERAMLLLSGQAIETALPAYIVTIGEAAQAAALRLAHALRRQGVAVDMDFQGRKPKAQFKSANKANAQLVMTLGDSELASATVQVKNMQTGVQKEFKQAAVAEDFRALAAQLEADHE</sequence>
<dbReference type="PANTHER" id="PTHR43707">
    <property type="entry name" value="HISTIDYL-TRNA SYNTHETASE"/>
    <property type="match status" value="1"/>
</dbReference>
<evidence type="ECO:0000259" key="8">
    <source>
        <dbReference type="PROSITE" id="PS50862"/>
    </source>
</evidence>
<dbReference type="InterPro" id="IPR006195">
    <property type="entry name" value="aa-tRNA-synth_II"/>
</dbReference>
<dbReference type="Pfam" id="PF13393">
    <property type="entry name" value="tRNA-synt_His"/>
    <property type="match status" value="1"/>
</dbReference>
<dbReference type="Proteomes" id="UP001597249">
    <property type="component" value="Unassembled WGS sequence"/>
</dbReference>
<dbReference type="PIRSF" id="PIRSF001549">
    <property type="entry name" value="His-tRNA_synth"/>
    <property type="match status" value="1"/>
</dbReference>
<dbReference type="EC" id="6.1.1.21" evidence="7"/>
<comment type="catalytic activity">
    <reaction evidence="6 7">
        <text>tRNA(His) + L-histidine + ATP = L-histidyl-tRNA(His) + AMP + diphosphate + H(+)</text>
        <dbReference type="Rhea" id="RHEA:17313"/>
        <dbReference type="Rhea" id="RHEA-COMP:9665"/>
        <dbReference type="Rhea" id="RHEA-COMP:9689"/>
        <dbReference type="ChEBI" id="CHEBI:15378"/>
        <dbReference type="ChEBI" id="CHEBI:30616"/>
        <dbReference type="ChEBI" id="CHEBI:33019"/>
        <dbReference type="ChEBI" id="CHEBI:57595"/>
        <dbReference type="ChEBI" id="CHEBI:78442"/>
        <dbReference type="ChEBI" id="CHEBI:78527"/>
        <dbReference type="ChEBI" id="CHEBI:456215"/>
        <dbReference type="EC" id="6.1.1.21"/>
    </reaction>
</comment>
<reference evidence="10" key="1">
    <citation type="journal article" date="2019" name="Int. J. Syst. Evol. Microbiol.">
        <title>The Global Catalogue of Microorganisms (GCM) 10K type strain sequencing project: providing services to taxonomists for standard genome sequencing and annotation.</title>
        <authorList>
            <consortium name="The Broad Institute Genomics Platform"/>
            <consortium name="The Broad Institute Genome Sequencing Center for Infectious Disease"/>
            <person name="Wu L."/>
            <person name="Ma J."/>
        </authorList>
    </citation>
    <scope>NUCLEOTIDE SEQUENCE [LARGE SCALE GENOMIC DNA]</scope>
    <source>
        <strain evidence="10">CCM 8911</strain>
    </source>
</reference>
<keyword evidence="2 7" id="KW-0963">Cytoplasm</keyword>
<dbReference type="RefSeq" id="WP_125585031.1">
    <property type="nucleotide sequence ID" value="NZ_JBHTMO010000038.1"/>
</dbReference>
<keyword evidence="10" id="KW-1185">Reference proteome</keyword>
<name>A0ABW4BAG6_9LACO</name>
<evidence type="ECO:0000256" key="5">
    <source>
        <dbReference type="ARBA" id="ARBA00023146"/>
    </source>
</evidence>
<comment type="similarity">
    <text evidence="1 7">Belongs to the class-II aminoacyl-tRNA synthetase family.</text>
</comment>
<evidence type="ECO:0000313" key="9">
    <source>
        <dbReference type="EMBL" id="MFD1394007.1"/>
    </source>
</evidence>
<dbReference type="SUPFAM" id="SSF52954">
    <property type="entry name" value="Class II aaRS ABD-related"/>
    <property type="match status" value="1"/>
</dbReference>
<dbReference type="CDD" id="cd00773">
    <property type="entry name" value="HisRS-like_core"/>
    <property type="match status" value="1"/>
</dbReference>